<evidence type="ECO:0000256" key="3">
    <source>
        <dbReference type="ARBA" id="ARBA00006179"/>
    </source>
</evidence>
<gene>
    <name evidence="8" type="primary">Dph2</name>
</gene>
<evidence type="ECO:0000256" key="1">
    <source>
        <dbReference type="ARBA" id="ARBA00001966"/>
    </source>
</evidence>
<name>A0A6F9DAL6_9ASCI</name>
<dbReference type="InterPro" id="IPR042265">
    <property type="entry name" value="DPH1/DPH2_3"/>
</dbReference>
<proteinExistence type="evidence at transcript level"/>
<dbReference type="PANTHER" id="PTHR10762:SF2">
    <property type="entry name" value="2-(3-AMINO-3-CARBOXYPROPYL)HISTIDINE SYNTHASE SUBUNIT 2"/>
    <property type="match status" value="1"/>
</dbReference>
<dbReference type="GO" id="GO:0017183">
    <property type="term" value="P:protein histidyl modification to diphthamide"/>
    <property type="evidence" value="ECO:0007669"/>
    <property type="project" value="UniProtKB-UniPathway"/>
</dbReference>
<sequence>MSSAFSSNDVEVLSRKINIEETLPKTDSLALLHETYEIPRCIQHIKENNYTKVALQFPDYMLADAAEVAYQLQHSTSADFYVLADTSYGSFDVDEVAAQHIQTDLIIHYGKASVVANTKTPTIYVFGAMKINIDPAVNHFMQCFPERTERVLVLSSACYISSLDMMKDQLQHEYPNLSVVTLKLPDQPKPDAPVDNDDFCTNSCPDCSCRIKSTKTNPETVDPSVFEFQSFVAKLQETTDIDDYSLFFIGNEKSEMLQNFQLQHPNCKGFIYNPAVEKCTELCCTINKFLMKRYFITEKVKDAKTVGILVGTMGMAGFREIIRHLKDILKQSGKKSYTFVVGKLNPQKLANFPEIDIFVMVACPEETIVDGSDFYKPIATPYEVEVACNANRQWGENYVTNFTELLPDGKHFVEFSPHKEVTVSLVSGNLRGVSLQEQDSQEENNQLDTIREKALSVFHPYSSAQFYAGRTWQGLEQKLGETPVGDAKEGRSGLPMTYTHEM</sequence>
<dbReference type="SFLD" id="SFLDS00032">
    <property type="entry name" value="Radical_SAM_3-amino-3-carboxyp"/>
    <property type="match status" value="1"/>
</dbReference>
<dbReference type="FunFam" id="3.40.50.11860:FF:000001">
    <property type="entry name" value="2-(3-amino-3-carboxypropyl)histidine synthase subunit 2"/>
    <property type="match status" value="1"/>
</dbReference>
<accession>A0A6F9DAL6</accession>
<evidence type="ECO:0000256" key="2">
    <source>
        <dbReference type="ARBA" id="ARBA00005156"/>
    </source>
</evidence>
<evidence type="ECO:0000256" key="5">
    <source>
        <dbReference type="ARBA" id="ARBA00023004"/>
    </source>
</evidence>
<comment type="pathway">
    <text evidence="2">Protein modification; peptidyl-diphthamide biosynthesis.</text>
</comment>
<evidence type="ECO:0000256" key="7">
    <source>
        <dbReference type="SAM" id="MobiDB-lite"/>
    </source>
</evidence>
<feature type="region of interest" description="Disordered" evidence="7">
    <location>
        <begin position="482"/>
        <end position="502"/>
    </location>
</feature>
<reference evidence="8" key="1">
    <citation type="submission" date="2020-04" db="EMBL/GenBank/DDBJ databases">
        <authorList>
            <person name="Neveu A P."/>
        </authorList>
    </citation>
    <scope>NUCLEOTIDE SEQUENCE</scope>
    <source>
        <tissue evidence="8">Whole embryo</tissue>
    </source>
</reference>
<evidence type="ECO:0000313" key="8">
    <source>
        <dbReference type="EMBL" id="CAB3239780.1"/>
    </source>
</evidence>
<evidence type="ECO:0000256" key="4">
    <source>
        <dbReference type="ARBA" id="ARBA00022723"/>
    </source>
</evidence>
<keyword evidence="6" id="KW-0411">Iron-sulfur</keyword>
<comment type="cofactor">
    <cofactor evidence="1">
        <name>[4Fe-4S] cluster</name>
        <dbReference type="ChEBI" id="CHEBI:49883"/>
    </cofactor>
</comment>
<comment type="similarity">
    <text evidence="3">Belongs to the DPH1/DPH2 family. DPH2 subfamily.</text>
</comment>
<dbReference type="NCBIfam" id="TIGR00322">
    <property type="entry name" value="diphth2_R"/>
    <property type="match status" value="1"/>
</dbReference>
<keyword evidence="5" id="KW-0408">Iron</keyword>
<evidence type="ECO:0000256" key="6">
    <source>
        <dbReference type="ARBA" id="ARBA00023014"/>
    </source>
</evidence>
<dbReference type="GO" id="GO:0090560">
    <property type="term" value="F:2-(3-amino-3-carboxypropyl)histidine synthase activity"/>
    <property type="evidence" value="ECO:0007669"/>
    <property type="project" value="InterPro"/>
</dbReference>
<dbReference type="EMBL" id="LR784632">
    <property type="protein sequence ID" value="CAB3239780.1"/>
    <property type="molecule type" value="mRNA"/>
</dbReference>
<dbReference type="PANTHER" id="PTHR10762">
    <property type="entry name" value="DIPHTHAMIDE BIOSYNTHESIS PROTEIN"/>
    <property type="match status" value="1"/>
</dbReference>
<dbReference type="Pfam" id="PF01866">
    <property type="entry name" value="Diphthamide_syn"/>
    <property type="match status" value="1"/>
</dbReference>
<dbReference type="InterPro" id="IPR016435">
    <property type="entry name" value="DPH1/DPH2"/>
</dbReference>
<dbReference type="GO" id="GO:0051536">
    <property type="term" value="F:iron-sulfur cluster binding"/>
    <property type="evidence" value="ECO:0007669"/>
    <property type="project" value="UniProtKB-KW"/>
</dbReference>
<dbReference type="AlphaFoldDB" id="A0A6F9DAL6"/>
<organism evidence="8">
    <name type="scientific">Phallusia mammillata</name>
    <dbReference type="NCBI Taxonomy" id="59560"/>
    <lineage>
        <taxon>Eukaryota</taxon>
        <taxon>Metazoa</taxon>
        <taxon>Chordata</taxon>
        <taxon>Tunicata</taxon>
        <taxon>Ascidiacea</taxon>
        <taxon>Phlebobranchia</taxon>
        <taxon>Ascidiidae</taxon>
        <taxon>Phallusia</taxon>
    </lineage>
</organism>
<dbReference type="InterPro" id="IPR042263">
    <property type="entry name" value="DPH1/DPH2_1"/>
</dbReference>
<protein>
    <submittedName>
        <fullName evidence="8">Diphthamide biosynthesis protein 2</fullName>
    </submittedName>
</protein>
<keyword evidence="4" id="KW-0479">Metal-binding</keyword>
<dbReference type="UniPathway" id="UPA00559"/>
<dbReference type="GO" id="GO:0046872">
    <property type="term" value="F:metal ion binding"/>
    <property type="evidence" value="ECO:0007669"/>
    <property type="project" value="UniProtKB-KW"/>
</dbReference>
<dbReference type="Gene3D" id="3.40.50.11840">
    <property type="entry name" value="Diphthamide synthesis DPH1/DPH2 domain 1"/>
    <property type="match status" value="1"/>
</dbReference>
<dbReference type="Gene3D" id="3.40.50.11860">
    <property type="entry name" value="Diphthamide synthesis DPH1/DPH2 domain 3"/>
    <property type="match status" value="1"/>
</dbReference>